<keyword evidence="5 8" id="KW-1133">Transmembrane helix</keyword>
<reference evidence="11" key="3">
    <citation type="journal article" date="2016" name="Gigascience">
        <title>De novo construction of an expanded transcriptome assembly for the western tarnished plant bug, Lygus hesperus.</title>
        <authorList>
            <person name="Tassone E.E."/>
            <person name="Geib S.M."/>
            <person name="Hall B."/>
            <person name="Fabrick J.A."/>
            <person name="Brent C.S."/>
            <person name="Hull J.J."/>
        </authorList>
    </citation>
    <scope>NUCLEOTIDE SEQUENCE</scope>
</reference>
<keyword evidence="3" id="KW-0547">Nucleotide-binding</keyword>
<accession>A0A0A9X799</accession>
<evidence type="ECO:0000256" key="3">
    <source>
        <dbReference type="ARBA" id="ARBA00022741"/>
    </source>
</evidence>
<sequence>MQRSSKATLTAATKTKTTETKTNNATISQEGKIVSLFSVDATACAECLIFLHNVWGHPVIIISSLITMYRYVGWFSTLTTFLVVTALIPLNRSGAKRVRVAQQKAKNNSARVSDLSTVFPAMRTVKGMGIETGIEERIGNARKA</sequence>
<dbReference type="SUPFAM" id="SSF90123">
    <property type="entry name" value="ABC transporter transmembrane region"/>
    <property type="match status" value="1"/>
</dbReference>
<dbReference type="PANTHER" id="PTHR24223:SF273">
    <property type="entry name" value="MULTIDRUG RESISTANCE PROTEIN E"/>
    <property type="match status" value="1"/>
</dbReference>
<dbReference type="InterPro" id="IPR011527">
    <property type="entry name" value="ABC1_TM_dom"/>
</dbReference>
<evidence type="ECO:0000256" key="1">
    <source>
        <dbReference type="ARBA" id="ARBA00022448"/>
    </source>
</evidence>
<dbReference type="InterPro" id="IPR036640">
    <property type="entry name" value="ABC1_TM_sf"/>
</dbReference>
<proteinExistence type="predicted"/>
<keyword evidence="4" id="KW-0067">ATP-binding</keyword>
<keyword evidence="1" id="KW-0813">Transport</keyword>
<evidence type="ECO:0000313" key="10">
    <source>
        <dbReference type="EMBL" id="JAG15516.1"/>
    </source>
</evidence>
<evidence type="ECO:0000256" key="7">
    <source>
        <dbReference type="SAM" id="MobiDB-lite"/>
    </source>
</evidence>
<keyword evidence="6 8" id="KW-0472">Membrane</keyword>
<dbReference type="PROSITE" id="PS50929">
    <property type="entry name" value="ABC_TM1F"/>
    <property type="match status" value="1"/>
</dbReference>
<evidence type="ECO:0000256" key="5">
    <source>
        <dbReference type="ARBA" id="ARBA00022989"/>
    </source>
</evidence>
<reference evidence="10" key="2">
    <citation type="submission" date="2014-07" db="EMBL/GenBank/DDBJ databases">
        <authorList>
            <person name="Hull J."/>
        </authorList>
    </citation>
    <scope>NUCLEOTIDE SEQUENCE</scope>
</reference>
<dbReference type="AlphaFoldDB" id="A0A0A9X799"/>
<dbReference type="PANTHER" id="PTHR24223">
    <property type="entry name" value="ATP-BINDING CASSETTE SUB-FAMILY C"/>
    <property type="match status" value="1"/>
</dbReference>
<name>A0A0A9X799_LYGHE</name>
<dbReference type="GO" id="GO:0140359">
    <property type="term" value="F:ABC-type transporter activity"/>
    <property type="evidence" value="ECO:0007669"/>
    <property type="project" value="InterPro"/>
</dbReference>
<evidence type="ECO:0000256" key="8">
    <source>
        <dbReference type="SAM" id="Phobius"/>
    </source>
</evidence>
<dbReference type="EMBL" id="GDHC01003735">
    <property type="protein sequence ID" value="JAQ14894.1"/>
    <property type="molecule type" value="Transcribed_RNA"/>
</dbReference>
<feature type="transmembrane region" description="Helical" evidence="8">
    <location>
        <begin position="33"/>
        <end position="51"/>
    </location>
</feature>
<evidence type="ECO:0000256" key="4">
    <source>
        <dbReference type="ARBA" id="ARBA00022840"/>
    </source>
</evidence>
<reference evidence="10" key="1">
    <citation type="journal article" date="2014" name="PLoS ONE">
        <title>Transcriptome-Based Identification of ABC Transporters in the Western Tarnished Plant Bug Lygus hesperus.</title>
        <authorList>
            <person name="Hull J.J."/>
            <person name="Chaney K."/>
            <person name="Geib S.M."/>
            <person name="Fabrick J.A."/>
            <person name="Brent C.S."/>
            <person name="Walsh D."/>
            <person name="Lavine L.C."/>
        </authorList>
    </citation>
    <scope>NUCLEOTIDE SEQUENCE</scope>
</reference>
<dbReference type="Pfam" id="PF00664">
    <property type="entry name" value="ABC_membrane"/>
    <property type="match status" value="1"/>
</dbReference>
<dbReference type="EMBL" id="GBHO01028088">
    <property type="protein sequence ID" value="JAG15516.1"/>
    <property type="molecule type" value="Transcribed_RNA"/>
</dbReference>
<organism evidence="10">
    <name type="scientific">Lygus hesperus</name>
    <name type="common">Western plant bug</name>
    <dbReference type="NCBI Taxonomy" id="30085"/>
    <lineage>
        <taxon>Eukaryota</taxon>
        <taxon>Metazoa</taxon>
        <taxon>Ecdysozoa</taxon>
        <taxon>Arthropoda</taxon>
        <taxon>Hexapoda</taxon>
        <taxon>Insecta</taxon>
        <taxon>Pterygota</taxon>
        <taxon>Neoptera</taxon>
        <taxon>Paraneoptera</taxon>
        <taxon>Hemiptera</taxon>
        <taxon>Heteroptera</taxon>
        <taxon>Panheteroptera</taxon>
        <taxon>Cimicomorpha</taxon>
        <taxon>Miridae</taxon>
        <taxon>Mirini</taxon>
        <taxon>Lygus</taxon>
    </lineage>
</organism>
<dbReference type="GO" id="GO:0016020">
    <property type="term" value="C:membrane"/>
    <property type="evidence" value="ECO:0007669"/>
    <property type="project" value="InterPro"/>
</dbReference>
<evidence type="ECO:0000256" key="6">
    <source>
        <dbReference type="ARBA" id="ARBA00023136"/>
    </source>
</evidence>
<feature type="transmembrane region" description="Helical" evidence="8">
    <location>
        <begin position="71"/>
        <end position="90"/>
    </location>
</feature>
<dbReference type="InterPro" id="IPR050173">
    <property type="entry name" value="ABC_transporter_C-like"/>
</dbReference>
<dbReference type="GO" id="GO:0005524">
    <property type="term" value="F:ATP binding"/>
    <property type="evidence" value="ECO:0007669"/>
    <property type="project" value="UniProtKB-KW"/>
</dbReference>
<feature type="region of interest" description="Disordered" evidence="7">
    <location>
        <begin position="1"/>
        <end position="22"/>
    </location>
</feature>
<dbReference type="Gene3D" id="1.20.1560.10">
    <property type="entry name" value="ABC transporter type 1, transmembrane domain"/>
    <property type="match status" value="1"/>
</dbReference>
<evidence type="ECO:0000259" key="9">
    <source>
        <dbReference type="PROSITE" id="PS50929"/>
    </source>
</evidence>
<gene>
    <name evidence="10" type="primary">YBT1</name>
    <name evidence="10" type="ORF">CM83_67871</name>
    <name evidence="11" type="ORF">g.15338</name>
</gene>
<protein>
    <submittedName>
        <fullName evidence="10">ATP-dependent bile acid permease</fullName>
    </submittedName>
</protein>
<evidence type="ECO:0000256" key="2">
    <source>
        <dbReference type="ARBA" id="ARBA00022692"/>
    </source>
</evidence>
<feature type="domain" description="ABC transmembrane type-1" evidence="9">
    <location>
        <begin position="31"/>
        <end position="144"/>
    </location>
</feature>
<evidence type="ECO:0000313" key="11">
    <source>
        <dbReference type="EMBL" id="JAQ14894.1"/>
    </source>
</evidence>
<keyword evidence="2 8" id="KW-0812">Transmembrane</keyword>